<comment type="caution">
    <text evidence="4">The sequence shown here is derived from an EMBL/GenBank/DDBJ whole genome shotgun (WGS) entry which is preliminary data.</text>
</comment>
<dbReference type="GO" id="GO:0005737">
    <property type="term" value="C:cytoplasm"/>
    <property type="evidence" value="ECO:0007669"/>
    <property type="project" value="TreeGrafter"/>
</dbReference>
<dbReference type="Pfam" id="PF00300">
    <property type="entry name" value="His_Phos_1"/>
    <property type="match status" value="1"/>
</dbReference>
<organism evidence="4 5">
    <name type="scientific">Paracoccus subflavus</name>
    <dbReference type="NCBI Taxonomy" id="2528244"/>
    <lineage>
        <taxon>Bacteria</taxon>
        <taxon>Pseudomonadati</taxon>
        <taxon>Pseudomonadota</taxon>
        <taxon>Alphaproteobacteria</taxon>
        <taxon>Rhodobacterales</taxon>
        <taxon>Paracoccaceae</taxon>
        <taxon>Paracoccus</taxon>
    </lineage>
</organism>
<feature type="region of interest" description="Disordered" evidence="3">
    <location>
        <begin position="188"/>
        <end position="207"/>
    </location>
</feature>
<keyword evidence="2" id="KW-0413">Isomerase</keyword>
<dbReference type="SMART" id="SM00855">
    <property type="entry name" value="PGAM"/>
    <property type="match status" value="1"/>
</dbReference>
<dbReference type="InterPro" id="IPR050275">
    <property type="entry name" value="PGM_Phosphatase"/>
</dbReference>
<dbReference type="OrthoDB" id="9781415at2"/>
<protein>
    <submittedName>
        <fullName evidence="4">Histidine phosphatase family protein</fullName>
    </submittedName>
</protein>
<dbReference type="InterPro" id="IPR029033">
    <property type="entry name" value="His_PPase_superfam"/>
</dbReference>
<evidence type="ECO:0000256" key="3">
    <source>
        <dbReference type="SAM" id="MobiDB-lite"/>
    </source>
</evidence>
<dbReference type="EMBL" id="SISK01000002">
    <property type="protein sequence ID" value="TBN42777.1"/>
    <property type="molecule type" value="Genomic_DNA"/>
</dbReference>
<gene>
    <name evidence="4" type="ORF">EYE42_04985</name>
</gene>
<dbReference type="Gene3D" id="3.40.50.1240">
    <property type="entry name" value="Phosphoglycerate mutase-like"/>
    <property type="match status" value="1"/>
</dbReference>
<dbReference type="GO" id="GO:0016791">
    <property type="term" value="F:phosphatase activity"/>
    <property type="evidence" value="ECO:0007669"/>
    <property type="project" value="TreeGrafter"/>
</dbReference>
<dbReference type="Proteomes" id="UP000293520">
    <property type="component" value="Unassembled WGS sequence"/>
</dbReference>
<keyword evidence="5" id="KW-1185">Reference proteome</keyword>
<sequence>MTVRLPDLYLIRHGQTAWNDQGRLQGRLDSPLTDLGHAQAAALRSLVCGLPAQRLSSPMGRAVQTARILFGDNSFATDVRLAEIDVGDFSGRLLADLRAEMPQAFVGPPHAWYDRTPNGERLAGLAGRLSEFLAELPGPAIIVTHGMALAMLCSLATGQPLHRVHAVCQRQDVLHVVRWGSHRLVAPRDAGAGQDAPSALEGRPAGG</sequence>
<evidence type="ECO:0000313" key="4">
    <source>
        <dbReference type="EMBL" id="TBN42777.1"/>
    </source>
</evidence>
<dbReference type="PROSITE" id="PS00175">
    <property type="entry name" value="PG_MUTASE"/>
    <property type="match status" value="1"/>
</dbReference>
<evidence type="ECO:0000256" key="1">
    <source>
        <dbReference type="ARBA" id="ARBA00023152"/>
    </source>
</evidence>
<dbReference type="InterPro" id="IPR013078">
    <property type="entry name" value="His_Pase_superF_clade-1"/>
</dbReference>
<dbReference type="CDD" id="cd07067">
    <property type="entry name" value="HP_PGM_like"/>
    <property type="match status" value="1"/>
</dbReference>
<dbReference type="PANTHER" id="PTHR48100:SF1">
    <property type="entry name" value="HISTIDINE PHOSPHATASE FAMILY PROTEIN-RELATED"/>
    <property type="match status" value="1"/>
</dbReference>
<dbReference type="RefSeq" id="WP_130990202.1">
    <property type="nucleotide sequence ID" value="NZ_SISK01000002.1"/>
</dbReference>
<dbReference type="PANTHER" id="PTHR48100">
    <property type="entry name" value="BROAD-SPECIFICITY PHOSPHATASE YOR283W-RELATED"/>
    <property type="match status" value="1"/>
</dbReference>
<evidence type="ECO:0000256" key="2">
    <source>
        <dbReference type="ARBA" id="ARBA00023235"/>
    </source>
</evidence>
<evidence type="ECO:0000313" key="5">
    <source>
        <dbReference type="Proteomes" id="UP000293520"/>
    </source>
</evidence>
<dbReference type="AlphaFoldDB" id="A0A4Q9G5Q1"/>
<dbReference type="SUPFAM" id="SSF53254">
    <property type="entry name" value="Phosphoglycerate mutase-like"/>
    <property type="match status" value="1"/>
</dbReference>
<accession>A0A4Q9G5Q1</accession>
<dbReference type="InterPro" id="IPR001345">
    <property type="entry name" value="PG/BPGM_mutase_AS"/>
</dbReference>
<reference evidence="4 5" key="1">
    <citation type="submission" date="2019-02" db="EMBL/GenBank/DDBJ databases">
        <title>Paracoccus subflavus sp. nov., isolated from marine sediment of the Pacific Ocean.</title>
        <authorList>
            <person name="Zhang G."/>
        </authorList>
    </citation>
    <scope>NUCLEOTIDE SEQUENCE [LARGE SCALE GENOMIC DNA]</scope>
    <source>
        <strain evidence="4 5">GY0581</strain>
    </source>
</reference>
<keyword evidence="1" id="KW-0324">Glycolysis</keyword>
<name>A0A4Q9G5Q1_9RHOB</name>
<proteinExistence type="predicted"/>